<dbReference type="Proteomes" id="UP000712157">
    <property type="component" value="Unassembled WGS sequence"/>
</dbReference>
<dbReference type="GO" id="GO:0006508">
    <property type="term" value="P:proteolysis"/>
    <property type="evidence" value="ECO:0007669"/>
    <property type="project" value="InterPro"/>
</dbReference>
<sequence>MRGEGGFKEMGDSGFEEMKKEWKGLIDIGCKPFGSANLIRAADYLVERLGRICPDAAQDVYEMPAWEVGDWSLGFVDSEGGELKAYPFLGSGASDGFEGRLRFAGYNRVWNMYVWDRYAVTDPEGEIKAYVTIREGGGAIPQMLFTGTGGLPHFMVGEEERSRILEAVESGARIGGFVQAKMQPDSRCYDVVGSLGDADEKVVLCAHFDTVYNTTGAYDNAAGAAALLETARRLKTYRLKKRVEILLTDGEEFDLRGARARCAKDQEKTAAVINLDGVGRENILEVWSGPESFERKIRTYLDKSREEFTPVYICPPPPGSDHAPYFEKGIPVCMLTFNDQGILHTPEDVYEESKLANMSKIVRLTLGLMEHLGFIEKIGEQ</sequence>
<dbReference type="InterPro" id="IPR045175">
    <property type="entry name" value="M28_fam"/>
</dbReference>
<protein>
    <submittedName>
        <fullName evidence="2">M28 family peptidase</fullName>
    </submittedName>
</protein>
<dbReference type="SUPFAM" id="SSF53187">
    <property type="entry name" value="Zn-dependent exopeptidases"/>
    <property type="match status" value="1"/>
</dbReference>
<dbReference type="PANTHER" id="PTHR12147">
    <property type="entry name" value="METALLOPEPTIDASE M28 FAMILY MEMBER"/>
    <property type="match status" value="1"/>
</dbReference>
<dbReference type="Pfam" id="PF04389">
    <property type="entry name" value="Peptidase_M28"/>
    <property type="match status" value="1"/>
</dbReference>
<evidence type="ECO:0000313" key="3">
    <source>
        <dbReference type="Proteomes" id="UP000712157"/>
    </source>
</evidence>
<accession>A0A949JUI4</accession>
<dbReference type="InterPro" id="IPR007484">
    <property type="entry name" value="Peptidase_M28"/>
</dbReference>
<organism evidence="2 3">
    <name type="scientific">Diplocloster agilis</name>
    <dbReference type="NCBI Taxonomy" id="2850323"/>
    <lineage>
        <taxon>Bacteria</taxon>
        <taxon>Bacillati</taxon>
        <taxon>Bacillota</taxon>
        <taxon>Clostridia</taxon>
        <taxon>Lachnospirales</taxon>
        <taxon>Lachnospiraceae</taxon>
        <taxon>Diplocloster</taxon>
    </lineage>
</organism>
<comment type="caution">
    <text evidence="2">The sequence shown here is derived from an EMBL/GenBank/DDBJ whole genome shotgun (WGS) entry which is preliminary data.</text>
</comment>
<gene>
    <name evidence="2" type="ORF">KTH89_02400</name>
</gene>
<evidence type="ECO:0000313" key="2">
    <source>
        <dbReference type="EMBL" id="MBU9735368.1"/>
    </source>
</evidence>
<reference evidence="2" key="1">
    <citation type="submission" date="2021-06" db="EMBL/GenBank/DDBJ databases">
        <title>Description of novel taxa of the family Lachnospiraceae.</title>
        <authorList>
            <person name="Chaplin A.V."/>
            <person name="Sokolova S.R."/>
            <person name="Pikina A.P."/>
            <person name="Korzhanova M."/>
            <person name="Belova V."/>
            <person name="Korostin D."/>
            <person name="Efimov B.A."/>
        </authorList>
    </citation>
    <scope>NUCLEOTIDE SEQUENCE</scope>
    <source>
        <strain evidence="2">ASD5720</strain>
    </source>
</reference>
<proteinExistence type="predicted"/>
<dbReference type="GO" id="GO:0008235">
    <property type="term" value="F:metalloexopeptidase activity"/>
    <property type="evidence" value="ECO:0007669"/>
    <property type="project" value="InterPro"/>
</dbReference>
<evidence type="ECO:0000259" key="1">
    <source>
        <dbReference type="Pfam" id="PF04389"/>
    </source>
</evidence>
<dbReference type="PANTHER" id="PTHR12147:SF26">
    <property type="entry name" value="PEPTIDASE M28 DOMAIN-CONTAINING PROTEIN"/>
    <property type="match status" value="1"/>
</dbReference>
<name>A0A949JUI4_9FIRM</name>
<keyword evidence="3" id="KW-1185">Reference proteome</keyword>
<dbReference type="EMBL" id="JAHQCW010000002">
    <property type="protein sequence ID" value="MBU9735368.1"/>
    <property type="molecule type" value="Genomic_DNA"/>
</dbReference>
<dbReference type="Gene3D" id="3.40.630.10">
    <property type="entry name" value="Zn peptidases"/>
    <property type="match status" value="1"/>
</dbReference>
<dbReference type="AlphaFoldDB" id="A0A949JUI4"/>
<feature type="domain" description="Peptidase M28" evidence="1">
    <location>
        <begin position="191"/>
        <end position="366"/>
    </location>
</feature>